<comment type="pathway">
    <text evidence="1">Amino-acid biosynthesis; L-arginine biosynthesis; N(2)-acetyl-L-ornithine from L-glutamate: step 1/4.</text>
</comment>
<dbReference type="Gene3D" id="3.40.630.30">
    <property type="match status" value="1"/>
</dbReference>
<sequence length="613" mass="67536">MGTMVVQRCWLSSVRWESRRRHQLACSCSGSRKSSFLVWRRSRSGVGLGCSPSLKSSCCSTATSWSGGSSCSPEKLGDVEEEEEEGEVLVRALREAEPNIAALRGCTFVVVISAEVADSLHLSSLLEDISLLHEFGVKFVLVPGTHVQINKLLSKRGSEPKYVGHYRITDTDSLEAAMDAAARIRILLEAKLSPGPPLSLIRRHGDSNRWHAGVRVASGNFLAAKRRGVVEGIDYGSTGEVKKIDVSQIREKLDQGSIVIISNVGYSSSGHVLNCNTYEVATACALALRADKVIFILDGPILDESGRLIRFLTVQDADLLVRRRAYQSETAATYVKAVSHEDLPLGYQVSNGLVFSHNRNGYRDRYNPTFHNGVGFDNGNEPWSGEQVSGIGGQERLNRYHGYLSELATAAFVCSGGVQRVHLLDGTIDGVLLKELFQRDGFGTMVASDLYEGIRMARALDIPGIKQLLQPLEEYGTLVWRTEEELIVALDSFIVVEREGQIIACASLFAYLKEKCGEVAFIAVSPKYRGQGQGDKLLDFIEKKASSLGIQMLFLLTTHTEDWFVRHGFSECGVGQIPVEGRKRINILPGLKYYMKRLLPDRSGIRFDNVSLA</sequence>
<dbReference type="CDD" id="cd04237">
    <property type="entry name" value="AAK_NAGS-ABP"/>
    <property type="match status" value="1"/>
</dbReference>
<protein>
    <recommendedName>
        <fullName evidence="3">amino-acid N-acetyltransferase</fullName>
        <ecNumber evidence="3">2.3.1.1</ecNumber>
    </recommendedName>
</protein>
<proteinExistence type="inferred from homology"/>
<dbReference type="PANTHER" id="PTHR30602">
    <property type="entry name" value="AMINO-ACID ACETYLTRANSFERASE"/>
    <property type="match status" value="1"/>
</dbReference>
<dbReference type="OrthoDB" id="438291at2759"/>
<evidence type="ECO:0000256" key="7">
    <source>
        <dbReference type="ARBA" id="ARBA00023315"/>
    </source>
</evidence>
<dbReference type="GO" id="GO:0006526">
    <property type="term" value="P:L-arginine biosynthetic process"/>
    <property type="evidence" value="ECO:0007669"/>
    <property type="project" value="UniProtKB-KW"/>
</dbReference>
<dbReference type="HAMAP" id="MF_01105">
    <property type="entry name" value="N_acetyl_glu_synth"/>
    <property type="match status" value="1"/>
</dbReference>
<keyword evidence="7" id="KW-0012">Acyltransferase</keyword>
<evidence type="ECO:0000256" key="4">
    <source>
        <dbReference type="ARBA" id="ARBA00022571"/>
    </source>
</evidence>
<dbReference type="GO" id="GO:0005737">
    <property type="term" value="C:cytoplasm"/>
    <property type="evidence" value="ECO:0007669"/>
    <property type="project" value="InterPro"/>
</dbReference>
<evidence type="ECO:0000256" key="3">
    <source>
        <dbReference type="ARBA" id="ARBA00012697"/>
    </source>
</evidence>
<evidence type="ECO:0000259" key="9">
    <source>
        <dbReference type="PROSITE" id="PS51186"/>
    </source>
</evidence>
<comment type="similarity">
    <text evidence="2">Belongs to the acetyltransferase family. ArgA subfamily.</text>
</comment>
<dbReference type="SUPFAM" id="SSF53633">
    <property type="entry name" value="Carbamate kinase-like"/>
    <property type="match status" value="2"/>
</dbReference>
<dbReference type="InterPro" id="IPR010167">
    <property type="entry name" value="NH2A_AcTrfase"/>
</dbReference>
<keyword evidence="5" id="KW-0028">Amino-acid biosynthesis</keyword>
<dbReference type="InterPro" id="IPR036393">
    <property type="entry name" value="AceGlu_kinase-like_sf"/>
</dbReference>
<dbReference type="InterPro" id="IPR033719">
    <property type="entry name" value="NAGS_kin"/>
</dbReference>
<evidence type="ECO:0000256" key="1">
    <source>
        <dbReference type="ARBA" id="ARBA00004925"/>
    </source>
</evidence>
<keyword evidence="11" id="KW-1185">Reference proteome</keyword>
<accession>A0A9P0ZR78</accession>
<evidence type="ECO:0000313" key="10">
    <source>
        <dbReference type="EMBL" id="CAH9111335.1"/>
    </source>
</evidence>
<dbReference type="InterPro" id="IPR001048">
    <property type="entry name" value="Asp/Glu/Uridylate_kinase"/>
</dbReference>
<dbReference type="Pfam" id="PF00583">
    <property type="entry name" value="Acetyltransf_1"/>
    <property type="match status" value="1"/>
</dbReference>
<keyword evidence="6" id="KW-0808">Transferase</keyword>
<dbReference type="CDD" id="cd04301">
    <property type="entry name" value="NAT_SF"/>
    <property type="match status" value="1"/>
</dbReference>
<dbReference type="GO" id="GO:0004042">
    <property type="term" value="F:L-glutamate N-acetyltransferase activity"/>
    <property type="evidence" value="ECO:0007669"/>
    <property type="project" value="InterPro"/>
</dbReference>
<dbReference type="PANTHER" id="PTHR30602:SF12">
    <property type="entry name" value="AMINO-ACID ACETYLTRANSFERASE NAGS1, CHLOROPLASTIC-RELATED"/>
    <property type="match status" value="1"/>
</dbReference>
<evidence type="ECO:0000256" key="6">
    <source>
        <dbReference type="ARBA" id="ARBA00022679"/>
    </source>
</evidence>
<comment type="catalytic activity">
    <reaction evidence="8">
        <text>L-glutamate + acetyl-CoA = N-acetyl-L-glutamate + CoA + H(+)</text>
        <dbReference type="Rhea" id="RHEA:24292"/>
        <dbReference type="ChEBI" id="CHEBI:15378"/>
        <dbReference type="ChEBI" id="CHEBI:29985"/>
        <dbReference type="ChEBI" id="CHEBI:44337"/>
        <dbReference type="ChEBI" id="CHEBI:57287"/>
        <dbReference type="ChEBI" id="CHEBI:57288"/>
        <dbReference type="EC" id="2.3.1.1"/>
    </reaction>
</comment>
<evidence type="ECO:0000313" key="11">
    <source>
        <dbReference type="Proteomes" id="UP001152484"/>
    </source>
</evidence>
<dbReference type="InterPro" id="IPR000182">
    <property type="entry name" value="GNAT_dom"/>
</dbReference>
<evidence type="ECO:0000256" key="2">
    <source>
        <dbReference type="ARBA" id="ARBA00009145"/>
    </source>
</evidence>
<evidence type="ECO:0000256" key="5">
    <source>
        <dbReference type="ARBA" id="ARBA00022605"/>
    </source>
</evidence>
<dbReference type="InterPro" id="IPR016181">
    <property type="entry name" value="Acyl_CoA_acyltransferase"/>
</dbReference>
<feature type="domain" description="N-acetyltransferase" evidence="9">
    <location>
        <begin position="452"/>
        <end position="600"/>
    </location>
</feature>
<dbReference type="PROSITE" id="PS51186">
    <property type="entry name" value="GNAT"/>
    <property type="match status" value="1"/>
</dbReference>
<reference evidence="10" key="1">
    <citation type="submission" date="2022-07" db="EMBL/GenBank/DDBJ databases">
        <authorList>
            <person name="Macas J."/>
            <person name="Novak P."/>
            <person name="Neumann P."/>
        </authorList>
    </citation>
    <scope>NUCLEOTIDE SEQUENCE</scope>
</reference>
<comment type="caution">
    <text evidence="10">The sequence shown here is derived from an EMBL/GenBank/DDBJ whole genome shotgun (WGS) entry which is preliminary data.</text>
</comment>
<evidence type="ECO:0000256" key="8">
    <source>
        <dbReference type="ARBA" id="ARBA00048372"/>
    </source>
</evidence>
<name>A0A9P0ZR78_CUSEU</name>
<dbReference type="EC" id="2.3.1.1" evidence="3"/>
<dbReference type="EMBL" id="CAMAPE010000054">
    <property type="protein sequence ID" value="CAH9111335.1"/>
    <property type="molecule type" value="Genomic_DNA"/>
</dbReference>
<keyword evidence="4" id="KW-0055">Arginine biosynthesis</keyword>
<dbReference type="Proteomes" id="UP001152484">
    <property type="component" value="Unassembled WGS sequence"/>
</dbReference>
<gene>
    <name evidence="10" type="ORF">CEURO_LOCUS19193</name>
</gene>
<organism evidence="10 11">
    <name type="scientific">Cuscuta europaea</name>
    <name type="common">European dodder</name>
    <dbReference type="NCBI Taxonomy" id="41803"/>
    <lineage>
        <taxon>Eukaryota</taxon>
        <taxon>Viridiplantae</taxon>
        <taxon>Streptophyta</taxon>
        <taxon>Embryophyta</taxon>
        <taxon>Tracheophyta</taxon>
        <taxon>Spermatophyta</taxon>
        <taxon>Magnoliopsida</taxon>
        <taxon>eudicotyledons</taxon>
        <taxon>Gunneridae</taxon>
        <taxon>Pentapetalae</taxon>
        <taxon>asterids</taxon>
        <taxon>lamiids</taxon>
        <taxon>Solanales</taxon>
        <taxon>Convolvulaceae</taxon>
        <taxon>Cuscuteae</taxon>
        <taxon>Cuscuta</taxon>
        <taxon>Cuscuta subgen. Cuscuta</taxon>
    </lineage>
</organism>
<dbReference type="Gene3D" id="3.40.1160.10">
    <property type="entry name" value="Acetylglutamate kinase-like"/>
    <property type="match status" value="1"/>
</dbReference>
<dbReference type="SUPFAM" id="SSF55729">
    <property type="entry name" value="Acyl-CoA N-acyltransferases (Nat)"/>
    <property type="match status" value="1"/>
</dbReference>
<dbReference type="AlphaFoldDB" id="A0A9P0ZR78"/>
<dbReference type="Pfam" id="PF00696">
    <property type="entry name" value="AA_kinase"/>
    <property type="match status" value="1"/>
</dbReference>